<dbReference type="EMBL" id="LGRX02012399">
    <property type="protein sequence ID" value="KAK3267459.1"/>
    <property type="molecule type" value="Genomic_DNA"/>
</dbReference>
<feature type="compositionally biased region" description="Basic and acidic residues" evidence="1">
    <location>
        <begin position="229"/>
        <end position="245"/>
    </location>
</feature>
<feature type="compositionally biased region" description="Polar residues" evidence="1">
    <location>
        <begin position="262"/>
        <end position="278"/>
    </location>
</feature>
<dbReference type="AlphaFoldDB" id="A0AAE0FX30"/>
<evidence type="ECO:0000313" key="2">
    <source>
        <dbReference type="EMBL" id="KAK3267459.1"/>
    </source>
</evidence>
<protein>
    <submittedName>
        <fullName evidence="2">Uncharacterized protein</fullName>
    </submittedName>
</protein>
<proteinExistence type="predicted"/>
<dbReference type="PANTHER" id="PTHR40429">
    <property type="entry name" value="FLAGELLAR ASSOCIATED PROTEIN"/>
    <property type="match status" value="1"/>
</dbReference>
<name>A0AAE0FX30_9CHLO</name>
<accession>A0AAE0FX30</accession>
<comment type="caution">
    <text evidence="2">The sequence shown here is derived from an EMBL/GenBank/DDBJ whole genome shotgun (WGS) entry which is preliminary data.</text>
</comment>
<dbReference type="InterPro" id="IPR010736">
    <property type="entry name" value="SHIPPO-rpt"/>
</dbReference>
<feature type="region of interest" description="Disordered" evidence="1">
    <location>
        <begin position="1"/>
        <end position="31"/>
    </location>
</feature>
<dbReference type="Pfam" id="PF07004">
    <property type="entry name" value="SHIPPO-rpt"/>
    <property type="match status" value="1"/>
</dbReference>
<feature type="compositionally biased region" description="Polar residues" evidence="1">
    <location>
        <begin position="104"/>
        <end position="130"/>
    </location>
</feature>
<dbReference type="PANTHER" id="PTHR40429:SF1">
    <property type="entry name" value="FLAGELLAR ASSOCIATED PROTEIN"/>
    <property type="match status" value="1"/>
</dbReference>
<evidence type="ECO:0000256" key="1">
    <source>
        <dbReference type="SAM" id="MobiDB-lite"/>
    </source>
</evidence>
<feature type="compositionally biased region" description="Polar residues" evidence="1">
    <location>
        <begin position="58"/>
        <end position="75"/>
    </location>
</feature>
<organism evidence="2 3">
    <name type="scientific">Cymbomonas tetramitiformis</name>
    <dbReference type="NCBI Taxonomy" id="36881"/>
    <lineage>
        <taxon>Eukaryota</taxon>
        <taxon>Viridiplantae</taxon>
        <taxon>Chlorophyta</taxon>
        <taxon>Pyramimonadophyceae</taxon>
        <taxon>Pyramimonadales</taxon>
        <taxon>Pyramimonadaceae</taxon>
        <taxon>Cymbomonas</taxon>
    </lineage>
</organism>
<evidence type="ECO:0000313" key="3">
    <source>
        <dbReference type="Proteomes" id="UP001190700"/>
    </source>
</evidence>
<gene>
    <name evidence="2" type="ORF">CYMTET_23986</name>
</gene>
<keyword evidence="3" id="KW-1185">Reference proteome</keyword>
<feature type="region of interest" description="Disordered" evidence="1">
    <location>
        <begin position="44"/>
        <end position="131"/>
    </location>
</feature>
<feature type="region of interest" description="Disordered" evidence="1">
    <location>
        <begin position="209"/>
        <end position="279"/>
    </location>
</feature>
<reference evidence="2 3" key="1">
    <citation type="journal article" date="2015" name="Genome Biol. Evol.">
        <title>Comparative Genomics of a Bacterivorous Green Alga Reveals Evolutionary Causalities and Consequences of Phago-Mixotrophic Mode of Nutrition.</title>
        <authorList>
            <person name="Burns J.A."/>
            <person name="Paasch A."/>
            <person name="Narechania A."/>
            <person name="Kim E."/>
        </authorList>
    </citation>
    <scope>NUCLEOTIDE SEQUENCE [LARGE SCALE GENOMIC DNA]</scope>
    <source>
        <strain evidence="2 3">PLY_AMNH</strain>
    </source>
</reference>
<dbReference type="Proteomes" id="UP001190700">
    <property type="component" value="Unassembled WGS sequence"/>
</dbReference>
<sequence>MERPKRSMFGKQHESRKSTAPMYGFGSSDRSNMNKVFVTSEHAKAMYGKESPGPVYDTKSSLGRQESSKNNSSPLFSFGTADRFAKPAGTVPTKTAVPGPGTYGQPSSLGKQGDSTKQTSEQAGFGSSTRTMKEKVFLSEEHAKTNFGEGSPGPAVYNMKQACGKQADSKRESAASWVFSSEERFKYDYVERAAKVPGAGQYNAIGAVGSQADSKKNSLPKYSFGTSGREQRGKVYISADHEKSAHGMNSPGPASVGGKSSIGRQSNSKNPNGSSWSFGSARRFVYNESRVPGPGAYD</sequence>
<feature type="compositionally biased region" description="Basic and acidic residues" evidence="1">
    <location>
        <begin position="1"/>
        <end position="17"/>
    </location>
</feature>